<dbReference type="Gene3D" id="3.30.1230.20">
    <property type="match status" value="1"/>
</dbReference>
<dbReference type="GO" id="GO:1990904">
    <property type="term" value="C:ribonucleoprotein complex"/>
    <property type="evidence" value="ECO:0007669"/>
    <property type="project" value="UniProtKB-KW"/>
</dbReference>
<evidence type="ECO:0000256" key="3">
    <source>
        <dbReference type="ARBA" id="ARBA00023274"/>
    </source>
</evidence>
<keyword evidence="3" id="KW-0687">Ribonucleoprotein</keyword>
<dbReference type="InterPro" id="IPR038579">
    <property type="entry name" value="Ribosomal_eS21_sf"/>
</dbReference>
<dbReference type="OrthoDB" id="278325at2759"/>
<dbReference type="eggNOG" id="KOG3486">
    <property type="taxonomic scope" value="Eukaryota"/>
</dbReference>
<sequence>MGQSSILRSASASLAYRTSNFDVHYDDIDSSTQPHPRKTYSPSIYKSIKMENERGELVDLYVPRKCSATGRIIKAKDHASVQLSVGKVDENGRYTGENQVYALCGFVRAMGESDDSFNRLTQKDGFLKSVWSASR</sequence>
<dbReference type="InterPro" id="IPR018279">
    <property type="entry name" value="Ribosomal_eS21_CS"/>
</dbReference>
<dbReference type="FunCoup" id="E4ZJJ5">
    <property type="interactions" value="857"/>
</dbReference>
<dbReference type="VEuPathDB" id="FungiDB:LEMA_P067880.1"/>
<protein>
    <recommendedName>
        <fullName evidence="6">40S ribosomal protein S21</fullName>
    </recommendedName>
</protein>
<dbReference type="PROSITE" id="PS00996">
    <property type="entry name" value="RIBOSOMAL_S21E"/>
    <property type="match status" value="1"/>
</dbReference>
<name>E4ZJJ5_LEPMJ</name>
<dbReference type="PANTHER" id="PTHR10442">
    <property type="entry name" value="40S RIBOSOMAL PROTEIN S21"/>
    <property type="match status" value="1"/>
</dbReference>
<gene>
    <name evidence="4" type="ORF">LEMA_P067880.1</name>
</gene>
<evidence type="ECO:0008006" key="6">
    <source>
        <dbReference type="Google" id="ProtNLM"/>
    </source>
</evidence>
<keyword evidence="5" id="KW-1185">Reference proteome</keyword>
<dbReference type="HOGENOM" id="CLU_151405_0_0_1"/>
<dbReference type="FunFam" id="3.30.1230.20:FF:000001">
    <property type="entry name" value="40S ribosomal protein S21"/>
    <property type="match status" value="1"/>
</dbReference>
<dbReference type="EMBL" id="FP929072">
    <property type="protein sequence ID" value="CBX91280.1"/>
    <property type="molecule type" value="Genomic_DNA"/>
</dbReference>
<dbReference type="Pfam" id="PF01249">
    <property type="entry name" value="Ribosomal_S21e"/>
    <property type="match status" value="1"/>
</dbReference>
<dbReference type="STRING" id="985895.E4ZJJ5"/>
<dbReference type="GO" id="GO:0042274">
    <property type="term" value="P:ribosomal small subunit biogenesis"/>
    <property type="evidence" value="ECO:0007669"/>
    <property type="project" value="UniProtKB-ARBA"/>
</dbReference>
<evidence type="ECO:0000313" key="4">
    <source>
        <dbReference type="EMBL" id="CBX91280.1"/>
    </source>
</evidence>
<proteinExistence type="inferred from homology"/>
<evidence type="ECO:0000256" key="1">
    <source>
        <dbReference type="ARBA" id="ARBA00010228"/>
    </source>
</evidence>
<comment type="similarity">
    <text evidence="1">Belongs to the eukaryotic ribosomal protein eS21 family.</text>
</comment>
<dbReference type="InParanoid" id="E4ZJJ5"/>
<dbReference type="OMA" id="PEGCTIS"/>
<dbReference type="GO" id="GO:0006412">
    <property type="term" value="P:translation"/>
    <property type="evidence" value="ECO:0007669"/>
    <property type="project" value="InterPro"/>
</dbReference>
<dbReference type="GO" id="GO:0003735">
    <property type="term" value="F:structural constituent of ribosome"/>
    <property type="evidence" value="ECO:0007669"/>
    <property type="project" value="InterPro"/>
</dbReference>
<keyword evidence="2" id="KW-0689">Ribosomal protein</keyword>
<dbReference type="Proteomes" id="UP000002668">
    <property type="component" value="Genome"/>
</dbReference>
<evidence type="ECO:0000256" key="2">
    <source>
        <dbReference type="ARBA" id="ARBA00022980"/>
    </source>
</evidence>
<evidence type="ECO:0000313" key="5">
    <source>
        <dbReference type="Proteomes" id="UP000002668"/>
    </source>
</evidence>
<dbReference type="GO" id="GO:0022626">
    <property type="term" value="C:cytosolic ribosome"/>
    <property type="evidence" value="ECO:0007669"/>
    <property type="project" value="UniProtKB-ARBA"/>
</dbReference>
<organism evidence="5">
    <name type="scientific">Leptosphaeria maculans (strain JN3 / isolate v23.1.3 / race Av1-4-5-6-7-8)</name>
    <name type="common">Blackleg fungus</name>
    <name type="synonym">Phoma lingam</name>
    <dbReference type="NCBI Taxonomy" id="985895"/>
    <lineage>
        <taxon>Eukaryota</taxon>
        <taxon>Fungi</taxon>
        <taxon>Dikarya</taxon>
        <taxon>Ascomycota</taxon>
        <taxon>Pezizomycotina</taxon>
        <taxon>Dothideomycetes</taxon>
        <taxon>Pleosporomycetidae</taxon>
        <taxon>Pleosporales</taxon>
        <taxon>Pleosporineae</taxon>
        <taxon>Leptosphaeriaceae</taxon>
        <taxon>Plenodomus</taxon>
        <taxon>Plenodomus lingam/Leptosphaeria maculans species complex</taxon>
    </lineage>
</organism>
<reference evidence="5" key="1">
    <citation type="journal article" date="2011" name="Nat. Commun.">
        <title>Effector diversification within compartments of the Leptosphaeria maculans genome affected by Repeat-Induced Point mutations.</title>
        <authorList>
            <person name="Rouxel T."/>
            <person name="Grandaubert J."/>
            <person name="Hane J.K."/>
            <person name="Hoede C."/>
            <person name="van de Wouw A.P."/>
            <person name="Couloux A."/>
            <person name="Dominguez V."/>
            <person name="Anthouard V."/>
            <person name="Bally P."/>
            <person name="Bourras S."/>
            <person name="Cozijnsen A.J."/>
            <person name="Ciuffetti L.M."/>
            <person name="Degrave A."/>
            <person name="Dilmaghani A."/>
            <person name="Duret L."/>
            <person name="Fudal I."/>
            <person name="Goodwin S.B."/>
            <person name="Gout L."/>
            <person name="Glaser N."/>
            <person name="Linglin J."/>
            <person name="Kema G.H.J."/>
            <person name="Lapalu N."/>
            <person name="Lawrence C.B."/>
            <person name="May K."/>
            <person name="Meyer M."/>
            <person name="Ollivier B."/>
            <person name="Poulain J."/>
            <person name="Schoch C.L."/>
            <person name="Simon A."/>
            <person name="Spatafora J.W."/>
            <person name="Stachowiak A."/>
            <person name="Turgeon B.G."/>
            <person name="Tyler B.M."/>
            <person name="Vincent D."/>
            <person name="Weissenbach J."/>
            <person name="Amselem J."/>
            <person name="Quesneville H."/>
            <person name="Oliver R.P."/>
            <person name="Wincker P."/>
            <person name="Balesdent M.-H."/>
            <person name="Howlett B.J."/>
        </authorList>
    </citation>
    <scope>NUCLEOTIDE SEQUENCE [LARGE SCALE GENOMIC DNA]</scope>
    <source>
        <strain evidence="5">JN3 / isolate v23.1.3 / race Av1-4-5-6-7-8</strain>
    </source>
</reference>
<dbReference type="AlphaFoldDB" id="E4ZJJ5"/>
<accession>E4ZJJ5</accession>
<dbReference type="InterPro" id="IPR001931">
    <property type="entry name" value="Ribosomal_eS21"/>
</dbReference>